<keyword evidence="3" id="KW-0804">Transcription</keyword>
<dbReference type="PROSITE" id="PS01124">
    <property type="entry name" value="HTH_ARAC_FAMILY_2"/>
    <property type="match status" value="1"/>
</dbReference>
<dbReference type="InterPro" id="IPR009057">
    <property type="entry name" value="Homeodomain-like_sf"/>
</dbReference>
<sequence>MDIDKDVKYCHVSFNDGKSFYFDHVRISWDEQIGFHRSDTWELSYVITGSGTRLIGDTLEVFSRGEVILIPPDLPHGWFFDQFDHDETGKIENITIIFPTNLLERCALAFPEISEMVRKLQQIDRGLSFEGDTLSNVQQLMTLMTRQNDIEQLGSLLSIFQLIGAEDQPRVVGLMDKNTKSKQKLHEVTRYMVHNYHRSISLDDVASFVGMNRSSFCSFYKRAKGRSFFTDLTEYRIDCSCLMLRQTDITVADICFAVGFNDIPHFNRTFKRFKGESPKNYRLRMSPSVT</sequence>
<dbReference type="SMART" id="SM00342">
    <property type="entry name" value="HTH_ARAC"/>
    <property type="match status" value="1"/>
</dbReference>
<dbReference type="Proteomes" id="UP000283387">
    <property type="component" value="Unassembled WGS sequence"/>
</dbReference>
<evidence type="ECO:0000259" key="4">
    <source>
        <dbReference type="PROSITE" id="PS01124"/>
    </source>
</evidence>
<dbReference type="SUPFAM" id="SSF51182">
    <property type="entry name" value="RmlC-like cupins"/>
    <property type="match status" value="1"/>
</dbReference>
<dbReference type="InterPro" id="IPR018062">
    <property type="entry name" value="HTH_AraC-typ_CS"/>
</dbReference>
<evidence type="ECO:0000313" key="6">
    <source>
        <dbReference type="Proteomes" id="UP000283387"/>
    </source>
</evidence>
<dbReference type="PROSITE" id="PS00041">
    <property type="entry name" value="HTH_ARAC_FAMILY_1"/>
    <property type="match status" value="1"/>
</dbReference>
<dbReference type="InterPro" id="IPR003313">
    <property type="entry name" value="AraC-bd"/>
</dbReference>
<gene>
    <name evidence="5" type="ORF">BC643_1179</name>
</gene>
<evidence type="ECO:0000256" key="1">
    <source>
        <dbReference type="ARBA" id="ARBA00023015"/>
    </source>
</evidence>
<dbReference type="SUPFAM" id="SSF46689">
    <property type="entry name" value="Homeodomain-like"/>
    <property type="match status" value="2"/>
</dbReference>
<protein>
    <submittedName>
        <fullName evidence="5">AraC-like DNA-binding protein</fullName>
    </submittedName>
</protein>
<accession>A0A419W5W3</accession>
<dbReference type="GO" id="GO:0003700">
    <property type="term" value="F:DNA-binding transcription factor activity"/>
    <property type="evidence" value="ECO:0007669"/>
    <property type="project" value="InterPro"/>
</dbReference>
<comment type="caution">
    <text evidence="5">The sequence shown here is derived from an EMBL/GenBank/DDBJ whole genome shotgun (WGS) entry which is preliminary data.</text>
</comment>
<dbReference type="InterPro" id="IPR020449">
    <property type="entry name" value="Tscrpt_reg_AraC-type_HTH"/>
</dbReference>
<dbReference type="OrthoDB" id="2569619at2"/>
<dbReference type="Gene3D" id="1.10.10.60">
    <property type="entry name" value="Homeodomain-like"/>
    <property type="match status" value="2"/>
</dbReference>
<dbReference type="InterPro" id="IPR011051">
    <property type="entry name" value="RmlC_Cupin_sf"/>
</dbReference>
<keyword evidence="6" id="KW-1185">Reference proteome</keyword>
<dbReference type="AlphaFoldDB" id="A0A419W5W3"/>
<dbReference type="PANTHER" id="PTHR43280">
    <property type="entry name" value="ARAC-FAMILY TRANSCRIPTIONAL REGULATOR"/>
    <property type="match status" value="1"/>
</dbReference>
<dbReference type="PRINTS" id="PR00032">
    <property type="entry name" value="HTHARAC"/>
</dbReference>
<dbReference type="InterPro" id="IPR014710">
    <property type="entry name" value="RmlC-like_jellyroll"/>
</dbReference>
<dbReference type="PANTHER" id="PTHR43280:SF27">
    <property type="entry name" value="TRANSCRIPTIONAL REGULATOR MTLR"/>
    <property type="match status" value="1"/>
</dbReference>
<dbReference type="Pfam" id="PF12833">
    <property type="entry name" value="HTH_18"/>
    <property type="match status" value="1"/>
</dbReference>
<evidence type="ECO:0000256" key="2">
    <source>
        <dbReference type="ARBA" id="ARBA00023125"/>
    </source>
</evidence>
<feature type="domain" description="HTH araC/xylS-type" evidence="4">
    <location>
        <begin position="186"/>
        <end position="284"/>
    </location>
</feature>
<keyword evidence="2 5" id="KW-0238">DNA-binding</keyword>
<proteinExistence type="predicted"/>
<dbReference type="Pfam" id="PF02311">
    <property type="entry name" value="AraC_binding"/>
    <property type="match status" value="1"/>
</dbReference>
<dbReference type="Gene3D" id="2.60.120.10">
    <property type="entry name" value="Jelly Rolls"/>
    <property type="match status" value="1"/>
</dbReference>
<organism evidence="5 6">
    <name type="scientific">Mangrovibacterium diazotrophicum</name>
    <dbReference type="NCBI Taxonomy" id="1261403"/>
    <lineage>
        <taxon>Bacteria</taxon>
        <taxon>Pseudomonadati</taxon>
        <taxon>Bacteroidota</taxon>
        <taxon>Bacteroidia</taxon>
        <taxon>Marinilabiliales</taxon>
        <taxon>Prolixibacteraceae</taxon>
        <taxon>Mangrovibacterium</taxon>
    </lineage>
</organism>
<evidence type="ECO:0000313" key="5">
    <source>
        <dbReference type="EMBL" id="RKD90835.1"/>
    </source>
</evidence>
<dbReference type="EMBL" id="RAPN01000001">
    <property type="protein sequence ID" value="RKD90835.1"/>
    <property type="molecule type" value="Genomic_DNA"/>
</dbReference>
<dbReference type="InterPro" id="IPR018060">
    <property type="entry name" value="HTH_AraC"/>
</dbReference>
<name>A0A419W5W3_9BACT</name>
<dbReference type="RefSeq" id="WP_120272204.1">
    <property type="nucleotide sequence ID" value="NZ_RAPN01000001.1"/>
</dbReference>
<evidence type="ECO:0000256" key="3">
    <source>
        <dbReference type="ARBA" id="ARBA00023163"/>
    </source>
</evidence>
<reference evidence="5 6" key="1">
    <citation type="submission" date="2018-09" db="EMBL/GenBank/DDBJ databases">
        <title>Genomic Encyclopedia of Archaeal and Bacterial Type Strains, Phase II (KMG-II): from individual species to whole genera.</title>
        <authorList>
            <person name="Goeker M."/>
        </authorList>
    </citation>
    <scope>NUCLEOTIDE SEQUENCE [LARGE SCALE GENOMIC DNA]</scope>
    <source>
        <strain evidence="5 6">DSM 27148</strain>
    </source>
</reference>
<dbReference type="GO" id="GO:0043565">
    <property type="term" value="F:sequence-specific DNA binding"/>
    <property type="evidence" value="ECO:0007669"/>
    <property type="project" value="InterPro"/>
</dbReference>
<keyword evidence="1" id="KW-0805">Transcription regulation</keyword>